<evidence type="ECO:0000259" key="3">
    <source>
        <dbReference type="Pfam" id="PF08929"/>
    </source>
</evidence>
<keyword evidence="5" id="KW-1185">Reference proteome</keyword>
<dbReference type="EMBL" id="FNDI01000002">
    <property type="protein sequence ID" value="SDH09590.1"/>
    <property type="molecule type" value="Genomic_DNA"/>
</dbReference>
<feature type="domain" description="PoNi C-terminal" evidence="3">
    <location>
        <begin position="143"/>
        <end position="264"/>
    </location>
</feature>
<dbReference type="Gene3D" id="1.10.3920.10">
    <property type="entry name" value="PA2201 C-terminal domain-like"/>
    <property type="match status" value="1"/>
</dbReference>
<evidence type="ECO:0000256" key="1">
    <source>
        <dbReference type="SAM" id="MobiDB-lite"/>
    </source>
</evidence>
<evidence type="ECO:0000313" key="5">
    <source>
        <dbReference type="Proteomes" id="UP000198900"/>
    </source>
</evidence>
<organism evidence="4 5">
    <name type="scientific">Paraburkholderia steynii</name>
    <dbReference type="NCBI Taxonomy" id="1245441"/>
    <lineage>
        <taxon>Bacteria</taxon>
        <taxon>Pseudomonadati</taxon>
        <taxon>Pseudomonadota</taxon>
        <taxon>Betaproteobacteria</taxon>
        <taxon>Burkholderiales</taxon>
        <taxon>Burkholderiaceae</taxon>
        <taxon>Paraburkholderia</taxon>
    </lineage>
</organism>
<dbReference type="Proteomes" id="UP000198900">
    <property type="component" value="Unassembled WGS sequence"/>
</dbReference>
<dbReference type="InterPro" id="IPR015025">
    <property type="entry name" value="PoNi_C"/>
</dbReference>
<feature type="domain" description="PoNi N-terminal" evidence="2">
    <location>
        <begin position="3"/>
        <end position="135"/>
    </location>
</feature>
<dbReference type="SUPFAM" id="SSF140731">
    <property type="entry name" value="PA2201 C-terminal domain-like"/>
    <property type="match status" value="1"/>
</dbReference>
<proteinExistence type="predicted"/>
<protein>
    <recommendedName>
        <fullName evidence="6">DUF1911 domain-containing protein</fullName>
    </recommendedName>
</protein>
<dbReference type="AlphaFoldDB" id="A0A7Z7B0Z9"/>
<dbReference type="Pfam" id="PF08928">
    <property type="entry name" value="PoNi_N"/>
    <property type="match status" value="1"/>
</dbReference>
<feature type="region of interest" description="Disordered" evidence="1">
    <location>
        <begin position="265"/>
        <end position="286"/>
    </location>
</feature>
<dbReference type="RefSeq" id="WP_091775013.1">
    <property type="nucleotide sequence ID" value="NZ_FNDI01000002.1"/>
</dbReference>
<gene>
    <name evidence="4" type="ORF">SAMN04487926_10220</name>
</gene>
<reference evidence="4" key="1">
    <citation type="submission" date="2016-10" db="EMBL/GenBank/DDBJ databases">
        <authorList>
            <person name="Varghese N."/>
            <person name="Submissions S."/>
        </authorList>
    </citation>
    <scope>NUCLEOTIDE SEQUENCE [LARGE SCALE GENOMIC DNA]</scope>
    <source>
        <strain evidence="4">YR281</strain>
    </source>
</reference>
<dbReference type="InterPro" id="IPR028983">
    <property type="entry name" value="PA2201-like_C"/>
</dbReference>
<accession>A0A7Z7B0Z9</accession>
<name>A0A7Z7B0Z9_9BURK</name>
<sequence length="301" mass="34572">MIRDKAGDRGYWDKWISFNEEAISKVEDALTRPSGNPAYRAQFAWDLSKDYTRLILRRYCRGDAIRELPVYFDGLLHAWERSNRFAAQICLDRGLPSCRDWDFNLSNLNHYNYCFWLVGLALAMDVTTEQWSRLIALIGDEERDLLLDRVIAKHSLQRRIGKKLLHPKPYSRLMMAVDATPDTQAALLLDFVENWYSELNRPTPKNSGEPSCRPYWYDFGDQGKVPLESGSYFGRWCIEAVATVKAFQLDDQLCLGREYYPGDLLRPDGPSTHRSHRSEEKGGSARGLKGIVSKILGKPGE</sequence>
<evidence type="ECO:0008006" key="6">
    <source>
        <dbReference type="Google" id="ProtNLM"/>
    </source>
</evidence>
<evidence type="ECO:0000259" key="2">
    <source>
        <dbReference type="Pfam" id="PF08928"/>
    </source>
</evidence>
<dbReference type="InterPro" id="IPR015024">
    <property type="entry name" value="PoNi_N"/>
</dbReference>
<dbReference type="Pfam" id="PF08929">
    <property type="entry name" value="PoNi_C"/>
    <property type="match status" value="1"/>
</dbReference>
<comment type="caution">
    <text evidence="4">The sequence shown here is derived from an EMBL/GenBank/DDBJ whole genome shotgun (WGS) entry which is preliminary data.</text>
</comment>
<evidence type="ECO:0000313" key="4">
    <source>
        <dbReference type="EMBL" id="SDH09590.1"/>
    </source>
</evidence>